<evidence type="ECO:0000256" key="2">
    <source>
        <dbReference type="ARBA" id="ARBA00022898"/>
    </source>
</evidence>
<dbReference type="AlphaFoldDB" id="A0A381UG97"/>
<dbReference type="PIRSF" id="PIRSF000521">
    <property type="entry name" value="Transaminase_4ab_Lys_Orn"/>
    <property type="match status" value="1"/>
</dbReference>
<proteinExistence type="inferred from homology"/>
<accession>A0A381UG97</accession>
<dbReference type="SUPFAM" id="SSF53383">
    <property type="entry name" value="PLP-dependent transferases"/>
    <property type="match status" value="1"/>
</dbReference>
<dbReference type="Gene3D" id="3.90.1150.10">
    <property type="entry name" value="Aspartate Aminotransferase, domain 1"/>
    <property type="match status" value="1"/>
</dbReference>
<dbReference type="PANTHER" id="PTHR45688">
    <property type="match status" value="1"/>
</dbReference>
<dbReference type="EMBL" id="UINC01006388">
    <property type="protein sequence ID" value="SVA27226.1"/>
    <property type="molecule type" value="Genomic_DNA"/>
</dbReference>
<name>A0A381UG97_9ZZZZ</name>
<dbReference type="GO" id="GO:0008483">
    <property type="term" value="F:transaminase activity"/>
    <property type="evidence" value="ECO:0007669"/>
    <property type="project" value="InterPro"/>
</dbReference>
<evidence type="ECO:0000313" key="3">
    <source>
        <dbReference type="EMBL" id="SVA27226.1"/>
    </source>
</evidence>
<protein>
    <recommendedName>
        <fullName evidence="4">Aspartate aminotransferase family protein</fullName>
    </recommendedName>
</protein>
<dbReference type="GO" id="GO:0030170">
    <property type="term" value="F:pyridoxal phosphate binding"/>
    <property type="evidence" value="ECO:0007669"/>
    <property type="project" value="InterPro"/>
</dbReference>
<keyword evidence="2" id="KW-0663">Pyridoxal phosphate</keyword>
<evidence type="ECO:0000256" key="1">
    <source>
        <dbReference type="ARBA" id="ARBA00008954"/>
    </source>
</evidence>
<organism evidence="3">
    <name type="scientific">marine metagenome</name>
    <dbReference type="NCBI Taxonomy" id="408172"/>
    <lineage>
        <taxon>unclassified sequences</taxon>
        <taxon>metagenomes</taxon>
        <taxon>ecological metagenomes</taxon>
    </lineage>
</organism>
<dbReference type="InterPro" id="IPR015422">
    <property type="entry name" value="PyrdxlP-dep_Trfase_small"/>
</dbReference>
<dbReference type="InterPro" id="IPR005814">
    <property type="entry name" value="Aminotrans_3"/>
</dbReference>
<dbReference type="InterPro" id="IPR015421">
    <property type="entry name" value="PyrdxlP-dep_Trfase_major"/>
</dbReference>
<evidence type="ECO:0008006" key="4">
    <source>
        <dbReference type="Google" id="ProtNLM"/>
    </source>
</evidence>
<gene>
    <name evidence="3" type="ORF">METZ01_LOCUS80080</name>
</gene>
<dbReference type="CDD" id="cd00610">
    <property type="entry name" value="OAT_like"/>
    <property type="match status" value="1"/>
</dbReference>
<sequence length="434" mass="47655">MLDKKSIQALRETHLAPSLSLSYGKPLHIVKGEAQYLYDANGCQYLDAVNNIQHVGHCHPKVVAAAQAQYEKLNTNTRYLDETIVNYAQELTDKLPAGLDVCFFTNSGSEANDLALRIARHITQSKETIVLDAAYHGNLSSLIEISPYKHNGKGGSGAPDFVHTVPMPDPFRGKYRGKDSGTAYANEVQIILDKIQESGKQVSVFIAESLMGCGGQLVPPQGFLKESFQKVRKAGGLCIADEVQIGFGRMGDHFWGFETQDIVPDIVTMGKSMGNGHPLSAVVTTKAIAEEFNNGMEYFNSFGGNPVSCAVGHAVLNVIEEDGLQQNAKDVGKYLKSLLNKLKEKYSMIGDVRGHGLFLGIELVRDLESLDPADKEADQIVNTMKEKGILISTDGPDHNILKIKPPLVFNRENALFLTETLDEILSWDKDRLYT</sequence>
<reference evidence="3" key="1">
    <citation type="submission" date="2018-05" db="EMBL/GenBank/DDBJ databases">
        <authorList>
            <person name="Lanie J.A."/>
            <person name="Ng W.-L."/>
            <person name="Kazmierczak K.M."/>
            <person name="Andrzejewski T.M."/>
            <person name="Davidsen T.M."/>
            <person name="Wayne K.J."/>
            <person name="Tettelin H."/>
            <person name="Glass J.I."/>
            <person name="Rusch D."/>
            <person name="Podicherti R."/>
            <person name="Tsui H.-C.T."/>
            <person name="Winkler M.E."/>
        </authorList>
    </citation>
    <scope>NUCLEOTIDE SEQUENCE</scope>
</reference>
<dbReference type="PANTHER" id="PTHR45688:SF13">
    <property type="entry name" value="ALANINE--GLYOXYLATE AMINOTRANSFERASE 2-LIKE"/>
    <property type="match status" value="1"/>
</dbReference>
<dbReference type="InterPro" id="IPR015424">
    <property type="entry name" value="PyrdxlP-dep_Trfase"/>
</dbReference>
<dbReference type="GO" id="GO:0005739">
    <property type="term" value="C:mitochondrion"/>
    <property type="evidence" value="ECO:0007669"/>
    <property type="project" value="TreeGrafter"/>
</dbReference>
<dbReference type="Gene3D" id="3.40.640.10">
    <property type="entry name" value="Type I PLP-dependent aspartate aminotransferase-like (Major domain)"/>
    <property type="match status" value="1"/>
</dbReference>
<dbReference type="InterPro" id="IPR049704">
    <property type="entry name" value="Aminotrans_3_PPA_site"/>
</dbReference>
<dbReference type="PROSITE" id="PS00600">
    <property type="entry name" value="AA_TRANSFER_CLASS_3"/>
    <property type="match status" value="1"/>
</dbReference>
<comment type="similarity">
    <text evidence="1">Belongs to the class-III pyridoxal-phosphate-dependent aminotransferase family.</text>
</comment>
<dbReference type="Pfam" id="PF00202">
    <property type="entry name" value="Aminotran_3"/>
    <property type="match status" value="1"/>
</dbReference>